<feature type="chain" id="PRO_5014597669" evidence="2">
    <location>
        <begin position="29"/>
        <end position="95"/>
    </location>
</feature>
<evidence type="ECO:0000256" key="1">
    <source>
        <dbReference type="SAM" id="MobiDB-lite"/>
    </source>
</evidence>
<sequence length="95" mass="10513">MPKQLVGQWSQVLLVCCVSFLVAKKSQAYSVSQSEPEPGHRQQRRRNTNSRLRCEKGNTQNALPAAAAVAEEVVSLLIHSKVMLLFIVIRVPGSK</sequence>
<name>A0A2M3ZRK5_9DIPT</name>
<protein>
    <submittedName>
        <fullName evidence="3">Putative secreted peptide</fullName>
    </submittedName>
</protein>
<evidence type="ECO:0000256" key="2">
    <source>
        <dbReference type="SAM" id="SignalP"/>
    </source>
</evidence>
<keyword evidence="2" id="KW-0732">Signal</keyword>
<organism evidence="3">
    <name type="scientific">Anopheles braziliensis</name>
    <dbReference type="NCBI Taxonomy" id="58242"/>
    <lineage>
        <taxon>Eukaryota</taxon>
        <taxon>Metazoa</taxon>
        <taxon>Ecdysozoa</taxon>
        <taxon>Arthropoda</taxon>
        <taxon>Hexapoda</taxon>
        <taxon>Insecta</taxon>
        <taxon>Pterygota</taxon>
        <taxon>Neoptera</taxon>
        <taxon>Endopterygota</taxon>
        <taxon>Diptera</taxon>
        <taxon>Nematocera</taxon>
        <taxon>Culicoidea</taxon>
        <taxon>Culicidae</taxon>
        <taxon>Anophelinae</taxon>
        <taxon>Anopheles</taxon>
    </lineage>
</organism>
<proteinExistence type="predicted"/>
<dbReference type="AlphaFoldDB" id="A0A2M3ZRK5"/>
<reference evidence="3" key="1">
    <citation type="submission" date="2018-01" db="EMBL/GenBank/DDBJ databases">
        <title>An insight into the sialome of Amazonian anophelines.</title>
        <authorList>
            <person name="Ribeiro J.M."/>
            <person name="Scarpassa V."/>
            <person name="Calvo E."/>
        </authorList>
    </citation>
    <scope>NUCLEOTIDE SEQUENCE</scope>
    <source>
        <tissue evidence="3">Salivary glands</tissue>
    </source>
</reference>
<evidence type="ECO:0000313" key="3">
    <source>
        <dbReference type="EMBL" id="MBW31171.1"/>
    </source>
</evidence>
<feature type="region of interest" description="Disordered" evidence="1">
    <location>
        <begin position="29"/>
        <end position="52"/>
    </location>
</feature>
<feature type="signal peptide" evidence="2">
    <location>
        <begin position="1"/>
        <end position="28"/>
    </location>
</feature>
<accession>A0A2M3ZRK5</accession>
<dbReference type="EMBL" id="GGFM01010420">
    <property type="protein sequence ID" value="MBW31171.1"/>
    <property type="molecule type" value="Transcribed_RNA"/>
</dbReference>